<comment type="caution">
    <text evidence="2">The sequence shown here is derived from an EMBL/GenBank/DDBJ whole genome shotgun (WGS) entry which is preliminary data.</text>
</comment>
<feature type="compositionally biased region" description="Basic residues" evidence="1">
    <location>
        <begin position="44"/>
        <end position="61"/>
    </location>
</feature>
<organism evidence="2">
    <name type="scientific">marine sediment metagenome</name>
    <dbReference type="NCBI Taxonomy" id="412755"/>
    <lineage>
        <taxon>unclassified sequences</taxon>
        <taxon>metagenomes</taxon>
        <taxon>ecological metagenomes</taxon>
    </lineage>
</organism>
<feature type="region of interest" description="Disordered" evidence="1">
    <location>
        <begin position="1"/>
        <end position="20"/>
    </location>
</feature>
<dbReference type="EMBL" id="LAZR01004261">
    <property type="protein sequence ID" value="KKN10259.1"/>
    <property type="molecule type" value="Genomic_DNA"/>
</dbReference>
<evidence type="ECO:0000313" key="2">
    <source>
        <dbReference type="EMBL" id="KKN10259.1"/>
    </source>
</evidence>
<protein>
    <submittedName>
        <fullName evidence="2">Uncharacterized protein</fullName>
    </submittedName>
</protein>
<evidence type="ECO:0000256" key="1">
    <source>
        <dbReference type="SAM" id="MobiDB-lite"/>
    </source>
</evidence>
<sequence>RLGPFATGSIAPCPSRARRPGVCVARDVSAPWDPDQEGAGARGDRRRGRGVRRPGPRRRRLLVAVDGSEGGAASQGLDGTGRDGPRLRDRAARRGRSDPARSPAA</sequence>
<feature type="compositionally biased region" description="Basic and acidic residues" evidence="1">
    <location>
        <begin position="80"/>
        <end position="99"/>
    </location>
</feature>
<reference evidence="2" key="1">
    <citation type="journal article" date="2015" name="Nature">
        <title>Complex archaea that bridge the gap between prokaryotes and eukaryotes.</title>
        <authorList>
            <person name="Spang A."/>
            <person name="Saw J.H."/>
            <person name="Jorgensen S.L."/>
            <person name="Zaremba-Niedzwiedzka K."/>
            <person name="Martijn J."/>
            <person name="Lind A.E."/>
            <person name="van Eijk R."/>
            <person name="Schleper C."/>
            <person name="Guy L."/>
            <person name="Ettema T.J."/>
        </authorList>
    </citation>
    <scope>NUCLEOTIDE SEQUENCE</scope>
</reference>
<gene>
    <name evidence="2" type="ORF">LCGC14_1038500</name>
</gene>
<feature type="region of interest" description="Disordered" evidence="1">
    <location>
        <begin position="27"/>
        <end position="105"/>
    </location>
</feature>
<accession>A0A0F9MX53</accession>
<feature type="non-terminal residue" evidence="2">
    <location>
        <position position="1"/>
    </location>
</feature>
<name>A0A0F9MX53_9ZZZZ</name>
<proteinExistence type="predicted"/>
<dbReference type="AlphaFoldDB" id="A0A0F9MX53"/>